<dbReference type="GO" id="GO:0004190">
    <property type="term" value="F:aspartic-type endopeptidase activity"/>
    <property type="evidence" value="ECO:0007669"/>
    <property type="project" value="UniProtKB-UniRule"/>
</dbReference>
<keyword evidence="3 9" id="KW-0645">Protease</keyword>
<dbReference type="InterPro" id="IPR001872">
    <property type="entry name" value="Peptidase_A8"/>
</dbReference>
<evidence type="ECO:0000256" key="10">
    <source>
        <dbReference type="RuleBase" id="RU004181"/>
    </source>
</evidence>
<dbReference type="HAMAP" id="MF_00161">
    <property type="entry name" value="LspA"/>
    <property type="match status" value="1"/>
</dbReference>
<feature type="transmembrane region" description="Helical" evidence="9">
    <location>
        <begin position="139"/>
        <end position="164"/>
    </location>
</feature>
<sequence length="189" mass="20311">MTSDSNTPSRIAAQRPRRSVAVFSCVALVGLIIDRASKLLALRYLSLDESKRVIPHLLSLRLLRNPGASLGFGSNSTWVISLLAIAACIALVILAFRSTSRLWVIVLGMAFAGAAGNLIDRVVYADGMLNGKVVDFLDYGWSVGNVADIFLMLAGICMVVLVCVGVPWRISDQDADNHHGSADTHDSNE</sequence>
<feature type="transmembrane region" description="Helical" evidence="9">
    <location>
        <begin position="20"/>
        <end position="37"/>
    </location>
</feature>
<evidence type="ECO:0000256" key="7">
    <source>
        <dbReference type="ARBA" id="ARBA00022989"/>
    </source>
</evidence>
<feature type="active site" evidence="9">
    <location>
        <position position="148"/>
    </location>
</feature>
<dbReference type="EMBL" id="CP129674">
    <property type="protein sequence ID" value="XDS43981.1"/>
    <property type="molecule type" value="Genomic_DNA"/>
</dbReference>
<reference evidence="11" key="1">
    <citation type="submission" date="2023-07" db="EMBL/GenBank/DDBJ databases">
        <title>Bifidobacterium aquikefiriaerophilum sp. nov. and Bifidobacterium eccum sp. nov., isolated from water kefir.</title>
        <authorList>
            <person name="Breselge S."/>
            <person name="Bellassi P."/>
            <person name="Barcenilla C."/>
            <person name="Alvarez-Ordonez A."/>
            <person name="Morelli L."/>
            <person name="Cotter P.D."/>
        </authorList>
    </citation>
    <scope>NUCLEOTIDE SEQUENCE</scope>
    <source>
        <strain evidence="11">WK041_4_12</strain>
    </source>
</reference>
<comment type="pathway">
    <text evidence="9">Protein modification; lipoprotein biosynthesis (signal peptide cleavage).</text>
</comment>
<name>A0AB39U4V1_9BIFI</name>
<comment type="catalytic activity">
    <reaction evidence="9">
        <text>Release of signal peptides from bacterial membrane prolipoproteins. Hydrolyzes -Xaa-Yaa-Zaa-|-(S,diacylglyceryl)Cys-, in which Xaa is hydrophobic (preferably Leu), and Yaa (Ala or Ser) and Zaa (Gly or Ala) have small, neutral side chains.</text>
        <dbReference type="EC" id="3.4.23.36"/>
    </reaction>
</comment>
<keyword evidence="5 9" id="KW-0064">Aspartyl protease</keyword>
<evidence type="ECO:0000313" key="11">
    <source>
        <dbReference type="EMBL" id="XDS43981.1"/>
    </source>
</evidence>
<evidence type="ECO:0000256" key="6">
    <source>
        <dbReference type="ARBA" id="ARBA00022801"/>
    </source>
</evidence>
<dbReference type="GO" id="GO:0005886">
    <property type="term" value="C:plasma membrane"/>
    <property type="evidence" value="ECO:0007669"/>
    <property type="project" value="UniProtKB-SubCell"/>
</dbReference>
<evidence type="ECO:0000256" key="2">
    <source>
        <dbReference type="ARBA" id="ARBA00022475"/>
    </source>
</evidence>
<comment type="similarity">
    <text evidence="1 9 10">Belongs to the peptidase A8 family.</text>
</comment>
<dbReference type="NCBIfam" id="NF011353">
    <property type="entry name" value="PRK14771.1"/>
    <property type="match status" value="1"/>
</dbReference>
<dbReference type="GO" id="GO:0006508">
    <property type="term" value="P:proteolysis"/>
    <property type="evidence" value="ECO:0007669"/>
    <property type="project" value="UniProtKB-KW"/>
</dbReference>
<dbReference type="PRINTS" id="PR00781">
    <property type="entry name" value="LIPOSIGPTASE"/>
</dbReference>
<keyword evidence="8 9" id="KW-0472">Membrane</keyword>
<keyword evidence="2 9" id="KW-1003">Cell membrane</keyword>
<comment type="subcellular location">
    <subcellularLocation>
        <location evidence="9">Cell membrane</location>
        <topology evidence="9">Multi-pass membrane protein</topology>
    </subcellularLocation>
</comment>
<feature type="active site" evidence="9">
    <location>
        <position position="135"/>
    </location>
</feature>
<evidence type="ECO:0000256" key="8">
    <source>
        <dbReference type="ARBA" id="ARBA00023136"/>
    </source>
</evidence>
<dbReference type="PANTHER" id="PTHR33695">
    <property type="entry name" value="LIPOPROTEIN SIGNAL PEPTIDASE"/>
    <property type="match status" value="1"/>
</dbReference>
<keyword evidence="4 9" id="KW-0812">Transmembrane</keyword>
<dbReference type="AlphaFoldDB" id="A0AB39U4V1"/>
<keyword evidence="6 9" id="KW-0378">Hydrolase</keyword>
<evidence type="ECO:0000256" key="5">
    <source>
        <dbReference type="ARBA" id="ARBA00022750"/>
    </source>
</evidence>
<gene>
    <name evidence="9" type="primary">lspA</name>
    <name evidence="11" type="ORF">QN215_06805</name>
</gene>
<organism evidence="11">
    <name type="scientific">Bifidobacterium aquikefiricola</name>
    <dbReference type="NCBI Taxonomy" id="3059038"/>
    <lineage>
        <taxon>Bacteria</taxon>
        <taxon>Bacillati</taxon>
        <taxon>Actinomycetota</taxon>
        <taxon>Actinomycetes</taxon>
        <taxon>Bifidobacteriales</taxon>
        <taxon>Bifidobacteriaceae</taxon>
        <taxon>Bifidobacterium</taxon>
    </lineage>
</organism>
<evidence type="ECO:0000256" key="3">
    <source>
        <dbReference type="ARBA" id="ARBA00022670"/>
    </source>
</evidence>
<proteinExistence type="inferred from homology"/>
<feature type="transmembrane region" description="Helical" evidence="9">
    <location>
        <begin position="76"/>
        <end position="95"/>
    </location>
</feature>
<dbReference type="Pfam" id="PF01252">
    <property type="entry name" value="Peptidase_A8"/>
    <property type="match status" value="1"/>
</dbReference>
<evidence type="ECO:0000256" key="1">
    <source>
        <dbReference type="ARBA" id="ARBA00006139"/>
    </source>
</evidence>
<feature type="transmembrane region" description="Helical" evidence="9">
    <location>
        <begin position="102"/>
        <end position="119"/>
    </location>
</feature>
<accession>A0AB39U4V1</accession>
<dbReference type="KEGG" id="baqk:QN215_06805"/>
<dbReference type="EC" id="3.4.23.36" evidence="9"/>
<protein>
    <recommendedName>
        <fullName evidence="9">Lipoprotein signal peptidase</fullName>
        <ecNumber evidence="9">3.4.23.36</ecNumber>
    </recommendedName>
    <alternativeName>
        <fullName evidence="9">Prolipoprotein signal peptidase</fullName>
    </alternativeName>
    <alternativeName>
        <fullName evidence="9">Signal peptidase II</fullName>
        <shortName evidence="9">SPase II</shortName>
    </alternativeName>
</protein>
<evidence type="ECO:0000256" key="4">
    <source>
        <dbReference type="ARBA" id="ARBA00022692"/>
    </source>
</evidence>
<evidence type="ECO:0000256" key="9">
    <source>
        <dbReference type="HAMAP-Rule" id="MF_00161"/>
    </source>
</evidence>
<dbReference type="RefSeq" id="WP_369343574.1">
    <property type="nucleotide sequence ID" value="NZ_CP129674.1"/>
</dbReference>
<keyword evidence="7 9" id="KW-1133">Transmembrane helix</keyword>
<dbReference type="PANTHER" id="PTHR33695:SF1">
    <property type="entry name" value="LIPOPROTEIN SIGNAL PEPTIDASE"/>
    <property type="match status" value="1"/>
</dbReference>
<comment type="function">
    <text evidence="9">This protein specifically catalyzes the removal of signal peptides from prolipoproteins.</text>
</comment>